<evidence type="ECO:0000313" key="1">
    <source>
        <dbReference type="EMBL" id="GAT57958.1"/>
    </source>
</evidence>
<keyword evidence="2" id="KW-1185">Reference proteome</keyword>
<proteinExistence type="predicted"/>
<gene>
    <name evidence="1" type="ORF">MCHLO_14443</name>
</gene>
<evidence type="ECO:0008006" key="3">
    <source>
        <dbReference type="Google" id="ProtNLM"/>
    </source>
</evidence>
<sequence length="407" mass="45312">MGALARTGRDLGRDLAEISSGRRRKRRAIVLCGGWHLSRGAVTLDATASFRLAVMSYNPGFVLNKRVASQGRNMHLFSLTDYPCATIAGGLNLTRFDLNAKTFYRWLHLCNDALNHPLLGLNPRVVIRPITLKMLDVMFYQVASVDGPVIPRDSEALLNPGIYGVFSADGSPYQGSMSMISVHSISFEEAEARSRIQGLIDTAFQNEIPSHLASLALARDQGRCVITGRTDQETQLVWIVPPAAAMSFHGDDPSYLAKHRVLDNIITLSSNLVDSFGRNAFTVDIDDNARVLAFSDLPSDAPQLLKRLSGVFGTPSEDYWRFNFLYTLTVYFPTGRADFDHDRDDPNAWMEELVEDNADLEDPKWSTQLGKEVLDTFRARSALWENSSENMHAEWVDDEEDSSSDSA</sequence>
<name>A0ABQ0M3N2_MYCCL</name>
<dbReference type="Proteomes" id="UP000815677">
    <property type="component" value="Unassembled WGS sequence"/>
</dbReference>
<accession>A0ABQ0M3N2</accession>
<dbReference type="EMBL" id="DF849525">
    <property type="protein sequence ID" value="GAT57958.1"/>
    <property type="molecule type" value="Genomic_DNA"/>
</dbReference>
<reference evidence="1" key="1">
    <citation type="submission" date="2014-09" db="EMBL/GenBank/DDBJ databases">
        <title>Genome sequence of the luminous mushroom Mycena chlorophos for searching fungal bioluminescence genes.</title>
        <authorList>
            <person name="Tanaka Y."/>
            <person name="Kasuga D."/>
            <person name="Oba Y."/>
            <person name="Hase S."/>
            <person name="Sato K."/>
            <person name="Oba Y."/>
            <person name="Sakakibara Y."/>
        </authorList>
    </citation>
    <scope>NUCLEOTIDE SEQUENCE</scope>
</reference>
<organism evidence="1 2">
    <name type="scientific">Mycena chlorophos</name>
    <name type="common">Agaric fungus</name>
    <name type="synonym">Agaricus chlorophos</name>
    <dbReference type="NCBI Taxonomy" id="658473"/>
    <lineage>
        <taxon>Eukaryota</taxon>
        <taxon>Fungi</taxon>
        <taxon>Dikarya</taxon>
        <taxon>Basidiomycota</taxon>
        <taxon>Agaricomycotina</taxon>
        <taxon>Agaricomycetes</taxon>
        <taxon>Agaricomycetidae</taxon>
        <taxon>Agaricales</taxon>
        <taxon>Marasmiineae</taxon>
        <taxon>Mycenaceae</taxon>
        <taxon>Mycena</taxon>
    </lineage>
</organism>
<evidence type="ECO:0000313" key="2">
    <source>
        <dbReference type="Proteomes" id="UP000815677"/>
    </source>
</evidence>
<protein>
    <recommendedName>
        <fullName evidence="3">HNH nuclease domain-containing protein</fullName>
    </recommendedName>
</protein>